<sequence>MTTATLLAQWFPIHKPKGPTFKNTTTRFDRNLEETLDVRRSDKAVFTMHRNEPHPESLDFSTLDFLHLSKSGLIRTAFLQELAANPDFELSAGGSRLLNGNNPYTEAAERQIAEFHNGETALLFHSGFEANVAIMGSVPRPGDAILYDEYIHASTHEGMQISKAIYKKSFKHNDVESFREKLLEIKETEKIIRDGKRSVIVALESMYSMDGDVSPLKELIQVGQEVFPDGNCQFLVDEAHTTGVYGNQGRGYVNQLGLEKDVAIRMHTYGKALACTGAAVVCSNTVRETLVNNARCFIYSTAPSFPMIAAIRGGYKLMQSGETQALQDKIQHVVKHFAQTIESNDTYEEAVDEGILSIPNIEGWESKPFVTHVVPVMTRQRYTLFLCYHLQLAGINCFPIDYPVVPKGFSRIRIVFHAGNTDEEVEALANSICEWAQEMLDLEASGKGAKVPRAARQVHAAQEAAIEAR</sequence>
<keyword evidence="6 8" id="KW-0032">Aminotransferase</keyword>
<dbReference type="InterPro" id="IPR015424">
    <property type="entry name" value="PyrdxlP-dep_Trfase"/>
</dbReference>
<keyword evidence="3 6" id="KW-0808">Transferase</keyword>
<reference evidence="6 8" key="1">
    <citation type="journal article" date="2020" name="Stud. Mycol.">
        <title>101 Dothideomycetes genomes: a test case for predicting lifestyles and emergence of pathogens.</title>
        <authorList>
            <person name="Haridas S."/>
            <person name="Albert R."/>
            <person name="Binder M."/>
            <person name="Bloem J."/>
            <person name="Labutti K."/>
            <person name="Salamov A."/>
            <person name="Andreopoulos B."/>
            <person name="Baker S."/>
            <person name="Barry K."/>
            <person name="Bills G."/>
            <person name="Bluhm B."/>
            <person name="Cannon C."/>
            <person name="Castanera R."/>
            <person name="Culley D."/>
            <person name="Daum C."/>
            <person name="Ezra D."/>
            <person name="Gonzalez J."/>
            <person name="Henrissat B."/>
            <person name="Kuo A."/>
            <person name="Liang C."/>
            <person name="Lipzen A."/>
            <person name="Lutzoni F."/>
            <person name="Magnuson J."/>
            <person name="Mondo S."/>
            <person name="Nolan M."/>
            <person name="Ohm R."/>
            <person name="Pangilinan J."/>
            <person name="Park H.-J."/>
            <person name="Ramirez L."/>
            <person name="Alfaro M."/>
            <person name="Sun H."/>
            <person name="Tritt A."/>
            <person name="Yoshinaga Y."/>
            <person name="Zwiers L.-H."/>
            <person name="Turgeon B."/>
            <person name="Goodwin S."/>
            <person name="Spatafora J."/>
            <person name="Crous P."/>
            <person name="Grigoriev I."/>
        </authorList>
    </citation>
    <scope>NUCLEOTIDE SEQUENCE</scope>
    <source>
        <strain evidence="6 8">CBS 304.34</strain>
    </source>
</reference>
<dbReference type="InterPro" id="IPR015421">
    <property type="entry name" value="PyrdxlP-dep_Trfase_major"/>
</dbReference>
<dbReference type="PANTHER" id="PTHR13693">
    <property type="entry name" value="CLASS II AMINOTRANSFERASE/8-AMINO-7-OXONONANOATE SYNTHASE"/>
    <property type="match status" value="1"/>
</dbReference>
<evidence type="ECO:0000256" key="3">
    <source>
        <dbReference type="ARBA" id="ARBA00022679"/>
    </source>
</evidence>
<dbReference type="AlphaFoldDB" id="A0A6A6Z2N7"/>
<dbReference type="PANTHER" id="PTHR13693:SF77">
    <property type="entry name" value="8-AMINO-7-OXONONANOATE SYNTHASE"/>
    <property type="match status" value="1"/>
</dbReference>
<dbReference type="GO" id="GO:0008483">
    <property type="term" value="F:transaminase activity"/>
    <property type="evidence" value="ECO:0007669"/>
    <property type="project" value="UniProtKB-KW"/>
</dbReference>
<dbReference type="InterPro" id="IPR050087">
    <property type="entry name" value="AON_synthase_class-II"/>
</dbReference>
<dbReference type="Gene3D" id="3.90.1150.10">
    <property type="entry name" value="Aspartate Aminotransferase, domain 1"/>
    <property type="match status" value="1"/>
</dbReference>
<evidence type="ECO:0000256" key="1">
    <source>
        <dbReference type="ARBA" id="ARBA00001933"/>
    </source>
</evidence>
<dbReference type="Pfam" id="PF00155">
    <property type="entry name" value="Aminotran_1_2"/>
    <property type="match status" value="1"/>
</dbReference>
<proteinExistence type="inferred from homology"/>
<gene>
    <name evidence="6 8" type="ORF">BDZ99DRAFT_460147</name>
</gene>
<dbReference type="Proteomes" id="UP000504636">
    <property type="component" value="Unplaced"/>
</dbReference>
<dbReference type="GO" id="GO:0009102">
    <property type="term" value="P:biotin biosynthetic process"/>
    <property type="evidence" value="ECO:0007669"/>
    <property type="project" value="TreeGrafter"/>
</dbReference>
<evidence type="ECO:0000313" key="8">
    <source>
        <dbReference type="RefSeq" id="XP_033581461.1"/>
    </source>
</evidence>
<evidence type="ECO:0000313" key="7">
    <source>
        <dbReference type="Proteomes" id="UP000504636"/>
    </source>
</evidence>
<keyword evidence="7" id="KW-1185">Reference proteome</keyword>
<accession>A0A6A6Z2N7</accession>
<evidence type="ECO:0000256" key="4">
    <source>
        <dbReference type="ARBA" id="ARBA00022898"/>
    </source>
</evidence>
<name>A0A6A6Z2N7_9PEZI</name>
<reference evidence="8" key="3">
    <citation type="submission" date="2025-04" db="UniProtKB">
        <authorList>
            <consortium name="RefSeq"/>
        </authorList>
    </citation>
    <scope>IDENTIFICATION</scope>
    <source>
        <strain evidence="8">CBS 304.34</strain>
    </source>
</reference>
<dbReference type="InterPro" id="IPR015422">
    <property type="entry name" value="PyrdxlP-dep_Trfase_small"/>
</dbReference>
<comment type="similarity">
    <text evidence="2">Belongs to the class-II pyridoxal-phosphate-dependent aminotransferase family. BioF subfamily.</text>
</comment>
<feature type="domain" description="Aminotransferase class I/classII large" evidence="5">
    <location>
        <begin position="83"/>
        <end position="432"/>
    </location>
</feature>
<keyword evidence="4" id="KW-0663">Pyridoxal phosphate</keyword>
<evidence type="ECO:0000259" key="5">
    <source>
        <dbReference type="Pfam" id="PF00155"/>
    </source>
</evidence>
<evidence type="ECO:0000256" key="2">
    <source>
        <dbReference type="ARBA" id="ARBA00010008"/>
    </source>
</evidence>
<dbReference type="RefSeq" id="XP_033581461.1">
    <property type="nucleotide sequence ID" value="XM_033719325.1"/>
</dbReference>
<protein>
    <submittedName>
        <fullName evidence="6 8">Class II aminotransferase/8-amino-7-oxononanoate synthase</fullName>
    </submittedName>
</protein>
<dbReference type="OrthoDB" id="2382073at2759"/>
<comment type="cofactor">
    <cofactor evidence="1">
        <name>pyridoxal 5'-phosphate</name>
        <dbReference type="ChEBI" id="CHEBI:597326"/>
    </cofactor>
</comment>
<evidence type="ECO:0000313" key="6">
    <source>
        <dbReference type="EMBL" id="KAF2814497.1"/>
    </source>
</evidence>
<dbReference type="GO" id="GO:0030170">
    <property type="term" value="F:pyridoxal phosphate binding"/>
    <property type="evidence" value="ECO:0007669"/>
    <property type="project" value="InterPro"/>
</dbReference>
<dbReference type="Gene3D" id="3.40.640.10">
    <property type="entry name" value="Type I PLP-dependent aspartate aminotransferase-like (Major domain)"/>
    <property type="match status" value="1"/>
</dbReference>
<dbReference type="GeneID" id="54460218"/>
<dbReference type="EMBL" id="MU003695">
    <property type="protein sequence ID" value="KAF2814497.1"/>
    <property type="molecule type" value="Genomic_DNA"/>
</dbReference>
<dbReference type="SUPFAM" id="SSF53383">
    <property type="entry name" value="PLP-dependent transferases"/>
    <property type="match status" value="1"/>
</dbReference>
<dbReference type="InterPro" id="IPR004839">
    <property type="entry name" value="Aminotransferase_I/II_large"/>
</dbReference>
<reference evidence="8" key="2">
    <citation type="submission" date="2020-04" db="EMBL/GenBank/DDBJ databases">
        <authorList>
            <consortium name="NCBI Genome Project"/>
        </authorList>
    </citation>
    <scope>NUCLEOTIDE SEQUENCE</scope>
    <source>
        <strain evidence="8">CBS 304.34</strain>
    </source>
</reference>
<organism evidence="6">
    <name type="scientific">Mytilinidion resinicola</name>
    <dbReference type="NCBI Taxonomy" id="574789"/>
    <lineage>
        <taxon>Eukaryota</taxon>
        <taxon>Fungi</taxon>
        <taxon>Dikarya</taxon>
        <taxon>Ascomycota</taxon>
        <taxon>Pezizomycotina</taxon>
        <taxon>Dothideomycetes</taxon>
        <taxon>Pleosporomycetidae</taxon>
        <taxon>Mytilinidiales</taxon>
        <taxon>Mytilinidiaceae</taxon>
        <taxon>Mytilinidion</taxon>
    </lineage>
</organism>